<feature type="transmembrane region" description="Helical" evidence="1">
    <location>
        <begin position="156"/>
        <end position="176"/>
    </location>
</feature>
<sequence>MNSFHRAHLAGLVCLVGGMLQIIYGLLSIPFAFAQNNLGWDEALWGLVNVGMIGGALGLLALGVARPRWMALLGATLTILGCLIRLGVIPFNILSPSDVYVPFILSSAFLIILGMSILGIATLLGKQLSGWQAWTPLLAGLFPLIALAVYEISQFIHFLLLGLWGLPWILVSYVVLTRIAKQKQAMQVQPSTRTTQ</sequence>
<evidence type="ECO:0008006" key="4">
    <source>
        <dbReference type="Google" id="ProtNLM"/>
    </source>
</evidence>
<evidence type="ECO:0000313" key="2">
    <source>
        <dbReference type="EMBL" id="GHO58356.1"/>
    </source>
</evidence>
<keyword evidence="3" id="KW-1185">Reference proteome</keyword>
<feature type="transmembrane region" description="Helical" evidence="1">
    <location>
        <begin position="72"/>
        <end position="93"/>
    </location>
</feature>
<proteinExistence type="predicted"/>
<gene>
    <name evidence="2" type="ORF">KSB_68310</name>
</gene>
<feature type="transmembrane region" description="Helical" evidence="1">
    <location>
        <begin position="45"/>
        <end position="65"/>
    </location>
</feature>
<comment type="caution">
    <text evidence="2">The sequence shown here is derived from an EMBL/GenBank/DDBJ whole genome shotgun (WGS) entry which is preliminary data.</text>
</comment>
<dbReference type="RefSeq" id="WP_201374662.1">
    <property type="nucleotide sequence ID" value="NZ_BNJG01000003.1"/>
</dbReference>
<feature type="transmembrane region" description="Helical" evidence="1">
    <location>
        <begin position="99"/>
        <end position="124"/>
    </location>
</feature>
<dbReference type="EMBL" id="BNJG01000003">
    <property type="protein sequence ID" value="GHO58356.1"/>
    <property type="molecule type" value="Genomic_DNA"/>
</dbReference>
<reference evidence="2 3" key="1">
    <citation type="journal article" date="2021" name="Int. J. Syst. Evol. Microbiol.">
        <title>Reticulibacter mediterranei gen. nov., sp. nov., within the new family Reticulibacteraceae fam. nov., and Ktedonospora formicarum gen. nov., sp. nov., Ktedonobacter robiniae sp. nov., Dictyobacter formicarum sp. nov. and Dictyobacter arantiisoli sp. nov., belonging to the class Ktedonobacteria.</title>
        <authorList>
            <person name="Yabe S."/>
            <person name="Zheng Y."/>
            <person name="Wang C.M."/>
            <person name="Sakai Y."/>
            <person name="Abe K."/>
            <person name="Yokota A."/>
            <person name="Donadio S."/>
            <person name="Cavaletti L."/>
            <person name="Monciardini P."/>
        </authorList>
    </citation>
    <scope>NUCLEOTIDE SEQUENCE [LARGE SCALE GENOMIC DNA]</scope>
    <source>
        <strain evidence="2 3">SOSP1-30</strain>
    </source>
</reference>
<protein>
    <recommendedName>
        <fullName evidence="4">DUF998 domain-containing protein</fullName>
    </recommendedName>
</protein>
<evidence type="ECO:0000256" key="1">
    <source>
        <dbReference type="SAM" id="Phobius"/>
    </source>
</evidence>
<name>A0ABQ3UZP2_9CHLR</name>
<keyword evidence="1" id="KW-0812">Transmembrane</keyword>
<evidence type="ECO:0000313" key="3">
    <source>
        <dbReference type="Proteomes" id="UP000654345"/>
    </source>
</evidence>
<keyword evidence="1" id="KW-1133">Transmembrane helix</keyword>
<feature type="transmembrane region" description="Helical" evidence="1">
    <location>
        <begin position="12"/>
        <end position="33"/>
    </location>
</feature>
<keyword evidence="1" id="KW-0472">Membrane</keyword>
<feature type="transmembrane region" description="Helical" evidence="1">
    <location>
        <begin position="131"/>
        <end position="150"/>
    </location>
</feature>
<organism evidence="2 3">
    <name type="scientific">Ktedonobacter robiniae</name>
    <dbReference type="NCBI Taxonomy" id="2778365"/>
    <lineage>
        <taxon>Bacteria</taxon>
        <taxon>Bacillati</taxon>
        <taxon>Chloroflexota</taxon>
        <taxon>Ktedonobacteria</taxon>
        <taxon>Ktedonobacterales</taxon>
        <taxon>Ktedonobacteraceae</taxon>
        <taxon>Ktedonobacter</taxon>
    </lineage>
</organism>
<dbReference type="Proteomes" id="UP000654345">
    <property type="component" value="Unassembled WGS sequence"/>
</dbReference>
<accession>A0ABQ3UZP2</accession>